<keyword evidence="4" id="KW-1185">Reference proteome</keyword>
<evidence type="ECO:0000313" key="4">
    <source>
        <dbReference type="Proteomes" id="UP000807353"/>
    </source>
</evidence>
<dbReference type="Pfam" id="PF10363">
    <property type="entry name" value="RTP1_C1"/>
    <property type="match status" value="1"/>
</dbReference>
<comment type="similarity">
    <text evidence="1">Belongs to the Tango6 family.</text>
</comment>
<dbReference type="PANTHER" id="PTHR20959">
    <property type="entry name" value="TRANSPORT AND GOLGI ORGANIZATION PROTEIN 6 FAMILY MEMBER"/>
    <property type="match status" value="1"/>
</dbReference>
<dbReference type="InterPro" id="IPR016024">
    <property type="entry name" value="ARM-type_fold"/>
</dbReference>
<dbReference type="OrthoDB" id="39591at2759"/>
<feature type="domain" description="RNA polymerase II assembly factor Rtp1 C-terminal" evidence="2">
    <location>
        <begin position="696"/>
        <end position="822"/>
    </location>
</feature>
<dbReference type="Proteomes" id="UP000807353">
    <property type="component" value="Unassembled WGS sequence"/>
</dbReference>
<dbReference type="SUPFAM" id="SSF48371">
    <property type="entry name" value="ARM repeat"/>
    <property type="match status" value="1"/>
</dbReference>
<dbReference type="EMBL" id="MU150270">
    <property type="protein sequence ID" value="KAF9462618.1"/>
    <property type="molecule type" value="Genomic_DNA"/>
</dbReference>
<dbReference type="InterPro" id="IPR039600">
    <property type="entry name" value="TANGO6/Rtp1"/>
</dbReference>
<reference evidence="3" key="1">
    <citation type="submission" date="2020-11" db="EMBL/GenBank/DDBJ databases">
        <authorList>
            <consortium name="DOE Joint Genome Institute"/>
            <person name="Ahrendt S."/>
            <person name="Riley R."/>
            <person name="Andreopoulos W."/>
            <person name="Labutti K."/>
            <person name="Pangilinan J."/>
            <person name="Ruiz-Duenas F.J."/>
            <person name="Barrasa J.M."/>
            <person name="Sanchez-Garcia M."/>
            <person name="Camarero S."/>
            <person name="Miyauchi S."/>
            <person name="Serrano A."/>
            <person name="Linde D."/>
            <person name="Babiker R."/>
            <person name="Drula E."/>
            <person name="Ayuso-Fernandez I."/>
            <person name="Pacheco R."/>
            <person name="Padilla G."/>
            <person name="Ferreira P."/>
            <person name="Barriuso J."/>
            <person name="Kellner H."/>
            <person name="Castanera R."/>
            <person name="Alfaro M."/>
            <person name="Ramirez L."/>
            <person name="Pisabarro A.G."/>
            <person name="Kuo A."/>
            <person name="Tritt A."/>
            <person name="Lipzen A."/>
            <person name="He G."/>
            <person name="Yan M."/>
            <person name="Ng V."/>
            <person name="Cullen D."/>
            <person name="Martin F."/>
            <person name="Rosso M.-N."/>
            <person name="Henrissat B."/>
            <person name="Hibbett D."/>
            <person name="Martinez A.T."/>
            <person name="Grigoriev I.V."/>
        </authorList>
    </citation>
    <scope>NUCLEOTIDE SEQUENCE</scope>
    <source>
        <strain evidence="3">CBS 247.69</strain>
    </source>
</reference>
<comment type="caution">
    <text evidence="3">The sequence shown here is derived from an EMBL/GenBank/DDBJ whole genome shotgun (WGS) entry which is preliminary data.</text>
</comment>
<evidence type="ECO:0000313" key="3">
    <source>
        <dbReference type="EMBL" id="KAF9462618.1"/>
    </source>
</evidence>
<dbReference type="InterPro" id="IPR019451">
    <property type="entry name" value="Rtp1_C1"/>
</dbReference>
<gene>
    <name evidence="3" type="ORF">BDZ94DRAFT_1366131</name>
</gene>
<dbReference type="Gene3D" id="1.25.10.10">
    <property type="entry name" value="Leucine-rich Repeat Variant"/>
    <property type="match status" value="1"/>
</dbReference>
<evidence type="ECO:0000259" key="2">
    <source>
        <dbReference type="Pfam" id="PF10363"/>
    </source>
</evidence>
<dbReference type="AlphaFoldDB" id="A0A9P5Y3H2"/>
<sequence>MATNLALALADGACLIESDNYAAVPDLKSSLEHRLTRYYTRVGTGSFPPFASLQKIQLITAIEALSVIRRVQHALEMATSNDITDSDNQFLLIGTRDLAELRTLLSIIFKWGIDPLMVKVVSALLGENPLGGPRVIELDTSLEDYTLLSSMSSHLVDLLFPSESFTTVSETLISASLLNRHLTDLLRPCITLGWLPKSLISDSTPPLDAVRPRIMQLLTLLPPPQIISAIGSILSSSPIPLAHTRKICSTLLSQQLLRPQGIRGLCAAIFGEGEFSTDETPIEKLEHVVRVLTTVPSTLSFLAPMEPAVHKRVASFSISRMLSNDGTFKHQHIASPIILNILHHPFQDNHLESEPSFNSNPLYRLITLISNTDPSPVFISALLTAIFPCLYSVLYNMDQAKTSDPNLKESLRGILITWGKIVDKSEGCVSLWSILGSGEALWKLDLDGQIRKYERSEKSSGLTLITPGDFRQVKEVNELSLDANILDLYPDPVHFARFLKDIDRTEISSEIFVKLLEAYRSYKVVEEENPMRTLLYLQIIIEMQTQMPDAKSFKPAHLLAFVKHVLEPPPAQPPEPLILRSNTQVRSLQNDFDLEDPSDSDDDTPDSEIISADTEMMETCINLLLSILEANNDMSARTMPVLNEIFSFLEPLARDGAATIKTLAREARMVMTARLASTSTRPFTRGAAEDSAEGVYQKALKLLQDPILPVRAHGLLLLRQLVSPSHKLEEKTKSEIHVLVPAILSIFLQSIHDDDSYVFLNGIQGLAGMVETFGKDVLQGLMKEYTEGLAGMRGSNLTQHDVDSKIRIGEALALAIRRCGEMLGIYVDLLVPPFSIIVKSRYLPNTLRASSLSLLAECESTNPSAMLPYILDLAETMIDLLQVESTSSTIKDSKEEFEPTSDNAKLPPLRRAALHLLSLVFREATRTIYDSPFGRSVFSNSLVKRAKTTLTYIASTDKDIVIQVMARETGEIVSQMQNAMMGI</sequence>
<organism evidence="3 4">
    <name type="scientific">Collybia nuda</name>
    <dbReference type="NCBI Taxonomy" id="64659"/>
    <lineage>
        <taxon>Eukaryota</taxon>
        <taxon>Fungi</taxon>
        <taxon>Dikarya</taxon>
        <taxon>Basidiomycota</taxon>
        <taxon>Agaricomycotina</taxon>
        <taxon>Agaricomycetes</taxon>
        <taxon>Agaricomycetidae</taxon>
        <taxon>Agaricales</taxon>
        <taxon>Tricholomatineae</taxon>
        <taxon>Clitocybaceae</taxon>
        <taxon>Collybia</taxon>
    </lineage>
</organism>
<dbReference type="GO" id="GO:0009306">
    <property type="term" value="P:protein secretion"/>
    <property type="evidence" value="ECO:0007669"/>
    <property type="project" value="TreeGrafter"/>
</dbReference>
<evidence type="ECO:0000256" key="1">
    <source>
        <dbReference type="ARBA" id="ARBA00005724"/>
    </source>
</evidence>
<dbReference type="InterPro" id="IPR011989">
    <property type="entry name" value="ARM-like"/>
</dbReference>
<dbReference type="PANTHER" id="PTHR20959:SF1">
    <property type="entry name" value="TRANSPORT AND GOLGI ORGANIZATION PROTEIN 6 HOMOLOG"/>
    <property type="match status" value="1"/>
</dbReference>
<proteinExistence type="inferred from homology"/>
<name>A0A9P5Y3H2_9AGAR</name>
<protein>
    <recommendedName>
        <fullName evidence="2">RNA polymerase II assembly factor Rtp1 C-terminal domain-containing protein</fullName>
    </recommendedName>
</protein>
<accession>A0A9P5Y3H2</accession>